<reference evidence="2 3" key="1">
    <citation type="submission" date="2023-08" db="EMBL/GenBank/DDBJ databases">
        <authorList>
            <person name="Joshi A."/>
            <person name="Thite S."/>
        </authorList>
    </citation>
    <scope>NUCLEOTIDE SEQUENCE [LARGE SCALE GENOMIC DNA]</scope>
    <source>
        <strain evidence="2 3">1E1</strain>
    </source>
</reference>
<evidence type="ECO:0000259" key="1">
    <source>
        <dbReference type="PROSITE" id="PS51186"/>
    </source>
</evidence>
<evidence type="ECO:0000313" key="2">
    <source>
        <dbReference type="EMBL" id="MDP4528545.1"/>
    </source>
</evidence>
<gene>
    <name evidence="2" type="ORF">Q3O59_05810</name>
</gene>
<dbReference type="InterPro" id="IPR000182">
    <property type="entry name" value="GNAT_dom"/>
</dbReference>
<feature type="domain" description="N-acetyltransferase" evidence="1">
    <location>
        <begin position="1"/>
        <end position="161"/>
    </location>
</feature>
<protein>
    <submittedName>
        <fullName evidence="2">GNAT family N-acetyltransferase</fullName>
    </submittedName>
</protein>
<accession>A0ABT9GNJ9</accession>
<evidence type="ECO:0000313" key="3">
    <source>
        <dbReference type="Proteomes" id="UP001236258"/>
    </source>
</evidence>
<dbReference type="Proteomes" id="UP001236258">
    <property type="component" value="Unassembled WGS sequence"/>
</dbReference>
<dbReference type="RefSeq" id="WP_305944676.1">
    <property type="nucleotide sequence ID" value="NZ_JAUZVY010000002.1"/>
</dbReference>
<organism evidence="2 3">
    <name type="scientific">Alkalimonas delamerensis</name>
    <dbReference type="NCBI Taxonomy" id="265981"/>
    <lineage>
        <taxon>Bacteria</taxon>
        <taxon>Pseudomonadati</taxon>
        <taxon>Pseudomonadota</taxon>
        <taxon>Gammaproteobacteria</taxon>
        <taxon>Alkalimonas</taxon>
    </lineage>
</organism>
<dbReference type="EMBL" id="JAUZVY010000002">
    <property type="protein sequence ID" value="MDP4528545.1"/>
    <property type="molecule type" value="Genomic_DNA"/>
</dbReference>
<dbReference type="Pfam" id="PF13302">
    <property type="entry name" value="Acetyltransf_3"/>
    <property type="match status" value="1"/>
</dbReference>
<comment type="caution">
    <text evidence="2">The sequence shown here is derived from an EMBL/GenBank/DDBJ whole genome shotgun (WGS) entry which is preliminary data.</text>
</comment>
<name>A0ABT9GNJ9_9GAMM</name>
<proteinExistence type="predicted"/>
<sequence length="161" mass="18321">MQSRLLVPSDHAFYAELYSDHAIMRHIGTPLTAELAERSFRQALKHNAATDWQRLFYVIEDKARFRLGLLGFTQDADDETAIELGILLCKEAQGKGLSTSTIKAGIEKVFETSIFQKVRLEVHRENMAAVAMAQSIARKFYSEQTINNNQFCFNYQPLTSD</sequence>
<dbReference type="InterPro" id="IPR016181">
    <property type="entry name" value="Acyl_CoA_acyltransferase"/>
</dbReference>
<dbReference type="PROSITE" id="PS51186">
    <property type="entry name" value="GNAT"/>
    <property type="match status" value="1"/>
</dbReference>
<keyword evidence="3" id="KW-1185">Reference proteome</keyword>
<dbReference type="Gene3D" id="3.40.630.30">
    <property type="match status" value="1"/>
</dbReference>
<dbReference type="SUPFAM" id="SSF55729">
    <property type="entry name" value="Acyl-CoA N-acyltransferases (Nat)"/>
    <property type="match status" value="1"/>
</dbReference>